<dbReference type="SUPFAM" id="SSF49373">
    <property type="entry name" value="Invasin/intimin cell-adhesion fragments"/>
    <property type="match status" value="8"/>
</dbReference>
<dbReference type="InParanoid" id="A0A3N0V151"/>
<dbReference type="Proteomes" id="UP000282106">
    <property type="component" value="Unassembled WGS sequence"/>
</dbReference>
<feature type="domain" description="BIG2" evidence="1">
    <location>
        <begin position="36"/>
        <end position="117"/>
    </location>
</feature>
<dbReference type="FunFam" id="2.60.40.1080:FF:000001">
    <property type="entry name" value="Bacterial Ig-like domain, group 2"/>
    <property type="match status" value="8"/>
</dbReference>
<dbReference type="Gene3D" id="2.60.40.1080">
    <property type="match status" value="12"/>
</dbReference>
<feature type="domain" description="BIG2" evidence="1">
    <location>
        <begin position="760"/>
        <end position="845"/>
    </location>
</feature>
<organism evidence="2 3">
    <name type="scientific">Stagnimonas aquatica</name>
    <dbReference type="NCBI Taxonomy" id="2689987"/>
    <lineage>
        <taxon>Bacteria</taxon>
        <taxon>Pseudomonadati</taxon>
        <taxon>Pseudomonadota</taxon>
        <taxon>Gammaproteobacteria</taxon>
        <taxon>Nevskiales</taxon>
        <taxon>Nevskiaceae</taxon>
        <taxon>Stagnimonas</taxon>
    </lineage>
</organism>
<feature type="domain" description="BIG2" evidence="1">
    <location>
        <begin position="122"/>
        <end position="207"/>
    </location>
</feature>
<feature type="domain" description="BIG2" evidence="1">
    <location>
        <begin position="851"/>
        <end position="935"/>
    </location>
</feature>
<accession>A0A3N0V151</accession>
<evidence type="ECO:0000313" key="2">
    <source>
        <dbReference type="EMBL" id="ROH86536.1"/>
    </source>
</evidence>
<dbReference type="InterPro" id="IPR008964">
    <property type="entry name" value="Invasin/intimin_cell_adhesion"/>
</dbReference>
<feature type="domain" description="BIG2" evidence="1">
    <location>
        <begin position="484"/>
        <end position="570"/>
    </location>
</feature>
<comment type="caution">
    <text evidence="2">The sequence shown here is derived from an EMBL/GenBank/DDBJ whole genome shotgun (WGS) entry which is preliminary data.</text>
</comment>
<reference evidence="2 3" key="1">
    <citation type="submission" date="2018-10" db="EMBL/GenBank/DDBJ databases">
        <authorList>
            <person name="Chen W.-M."/>
        </authorList>
    </citation>
    <scope>NUCLEOTIDE SEQUENCE [LARGE SCALE GENOMIC DNA]</scope>
    <source>
        <strain evidence="2 3">THS-13</strain>
    </source>
</reference>
<dbReference type="InterPro" id="IPR003343">
    <property type="entry name" value="Big_2"/>
</dbReference>
<feature type="domain" description="BIG2" evidence="1">
    <location>
        <begin position="940"/>
        <end position="1025"/>
    </location>
</feature>
<proteinExistence type="predicted"/>
<protein>
    <recommendedName>
        <fullName evidence="1">BIG2 domain-containing protein</fullName>
    </recommendedName>
</protein>
<sequence>MNLFSMPFRVVQALVAGILLALGLSACGGGGSAPPTLVRIEISPLNVTKPLGTSQQFVATAIMSDNSKGDVSASTVWVSSDPSVATISGSGVAIARKLGKTTISANFQGNTASTELTVGPATVATVAVTPVNSSLPKGASRQFSAMATFTDNSTSDVTATATWTSSSTSTATVSNAADSRGLVTAVAPGLITISASQSGATGNTSLTVTAATLQRIEVTPSASSVAKGNSRQFAATGVFTDNSTQDLTGAATWSSSAPSVASVSNEVATKGRAKGLEVGSSTIGAAYGGLTGSTTLAVSDAVLTGLQVTPATSSRPKGAIQQFTAIGTFSDQTTGDVTEDENLVWSSADSSIASISNAAGSSGQARGVTEGGTTITATSGEFTASASFTVTAAALARIDITPTTPSVPVGTSQQFTATGVYTDNSSQDFTKVATWSSTDSSVLEVSNSAGTQGLAVAKKLGAATIKASHQGLTGSTDATVSDASLIAIEVTPPNKNLAKGFSLQYAATGIYSDDSARDVTGTATWTSSNTSAASISNAEGSRGLAKATLTPGSTNISASIGGVMGATSLTVTNATVKSGSVTPTDPTMPKGVSRQFTATVVFTDGSTQDVTSQVSWTSSATGRATVGDSAASKGQVTAVSEGEATITATVTNDAAKGASASSKVTVTPATLGSITVTPATASAAKGNTQNYKAEGLYSDNSVENLTETVTWSSSDTAVATVSNASGTRGVVRAVAQGSATITAALGSVSGTASFTGTAAVLKALAISPASASVAAGRSQQYVATGTYSDDSTQNLTKVVTWSSKDSTVATISNAADSAGLASTSAPGETEIKAVSGGISSDVATLKVTDAVVTGVTVKPANQTIGNKTSLQYTATLAYSDGSSVDTRKVTWSSSDTTIADVSNASGSEGLATAKAQGAVTITATSGGFSGSTPLTVGPAALQSIKVAGKLTTLPVGYKVQYTATGTYTDASTQDLTSSVSWQTLNGAVATVSNDSGSKGVVTTVALGSTSVVASLGGVSGNAGVTVTNATLSSIAVTPANPRIAGSDSVQLTATATFSDGGKLDISTQVTWASSNTSAVTVDQSGLASGGFFPGNATVSASKGSPAVTGQTTVTHTAF</sequence>
<gene>
    <name evidence="2" type="ORF">ED208_16010</name>
</gene>
<feature type="domain" description="BIG2" evidence="1">
    <location>
        <begin position="302"/>
        <end position="389"/>
    </location>
</feature>
<feature type="domain" description="BIG2" evidence="1">
    <location>
        <begin position="1030"/>
        <end position="1114"/>
    </location>
</feature>
<dbReference type="Pfam" id="PF02368">
    <property type="entry name" value="Big_2"/>
    <property type="match status" value="12"/>
</dbReference>
<evidence type="ECO:0000259" key="1">
    <source>
        <dbReference type="SMART" id="SM00635"/>
    </source>
</evidence>
<dbReference type="SMART" id="SM00635">
    <property type="entry name" value="BID_2"/>
    <property type="match status" value="12"/>
</dbReference>
<dbReference type="EMBL" id="RJVO01000009">
    <property type="protein sequence ID" value="ROH86536.1"/>
    <property type="molecule type" value="Genomic_DNA"/>
</dbReference>
<dbReference type="AlphaFoldDB" id="A0A3N0V151"/>
<name>A0A3N0V151_9GAMM</name>
<feature type="domain" description="BIG2" evidence="1">
    <location>
        <begin position="575"/>
        <end position="659"/>
    </location>
</feature>
<feature type="domain" description="BIG2" evidence="1">
    <location>
        <begin position="670"/>
        <end position="755"/>
    </location>
</feature>
<feature type="domain" description="BIG2" evidence="1">
    <location>
        <begin position="394"/>
        <end position="479"/>
    </location>
</feature>
<feature type="domain" description="BIG2" evidence="1">
    <location>
        <begin position="212"/>
        <end position="297"/>
    </location>
</feature>
<keyword evidence="3" id="KW-1185">Reference proteome</keyword>
<evidence type="ECO:0000313" key="3">
    <source>
        <dbReference type="Proteomes" id="UP000282106"/>
    </source>
</evidence>